<dbReference type="Proteomes" id="UP001153076">
    <property type="component" value="Unassembled WGS sequence"/>
</dbReference>
<organism evidence="1 2">
    <name type="scientific">Carnegiea gigantea</name>
    <dbReference type="NCBI Taxonomy" id="171969"/>
    <lineage>
        <taxon>Eukaryota</taxon>
        <taxon>Viridiplantae</taxon>
        <taxon>Streptophyta</taxon>
        <taxon>Embryophyta</taxon>
        <taxon>Tracheophyta</taxon>
        <taxon>Spermatophyta</taxon>
        <taxon>Magnoliopsida</taxon>
        <taxon>eudicotyledons</taxon>
        <taxon>Gunneridae</taxon>
        <taxon>Pentapetalae</taxon>
        <taxon>Caryophyllales</taxon>
        <taxon>Cactineae</taxon>
        <taxon>Cactaceae</taxon>
        <taxon>Cactoideae</taxon>
        <taxon>Echinocereeae</taxon>
        <taxon>Carnegiea</taxon>
    </lineage>
</organism>
<dbReference type="EMBL" id="JAKOGI010001010">
    <property type="protein sequence ID" value="KAJ8428402.1"/>
    <property type="molecule type" value="Genomic_DNA"/>
</dbReference>
<evidence type="ECO:0000313" key="1">
    <source>
        <dbReference type="EMBL" id="KAJ8428402.1"/>
    </source>
</evidence>
<comment type="caution">
    <text evidence="1">The sequence shown here is derived from an EMBL/GenBank/DDBJ whole genome shotgun (WGS) entry which is preliminary data.</text>
</comment>
<evidence type="ECO:0000313" key="2">
    <source>
        <dbReference type="Proteomes" id="UP001153076"/>
    </source>
</evidence>
<dbReference type="AlphaFoldDB" id="A0A9Q1JJY7"/>
<accession>A0A9Q1JJY7</accession>
<gene>
    <name evidence="1" type="ORF">Cgig2_033883</name>
</gene>
<proteinExistence type="predicted"/>
<reference evidence="1" key="1">
    <citation type="submission" date="2022-04" db="EMBL/GenBank/DDBJ databases">
        <title>Carnegiea gigantea Genome sequencing and assembly v2.</title>
        <authorList>
            <person name="Copetti D."/>
            <person name="Sanderson M.J."/>
            <person name="Burquez A."/>
            <person name="Wojciechowski M.F."/>
        </authorList>
    </citation>
    <scope>NUCLEOTIDE SEQUENCE</scope>
    <source>
        <strain evidence="1">SGP5-SGP5p</strain>
        <tissue evidence="1">Aerial part</tissue>
    </source>
</reference>
<protein>
    <submittedName>
        <fullName evidence="1">Uncharacterized protein</fullName>
    </submittedName>
</protein>
<keyword evidence="2" id="KW-1185">Reference proteome</keyword>
<sequence>MNEGEDPDRCHHYSDQHHMTLVVGRRLMTLLNPSKIVRLKLNYRYKRKHPSHFHLRFLHLLHLHFHHDYLKATSVPLTHSHCLAFLVVAGQHCSKMERSHQIGDHHPQYRWRHSPHFHQDSTNSSHLLQKLVLANKHLRVHKKKEFLRQGQPHE</sequence>
<name>A0A9Q1JJY7_9CARY</name>